<feature type="signal peptide" evidence="3">
    <location>
        <begin position="1"/>
        <end position="20"/>
    </location>
</feature>
<dbReference type="Proteomes" id="UP001056455">
    <property type="component" value="Chromosome"/>
</dbReference>
<feature type="region of interest" description="Disordered" evidence="2">
    <location>
        <begin position="24"/>
        <end position="48"/>
    </location>
</feature>
<name>A0ABY4YV53_9MICO</name>
<dbReference type="CDD" id="cd01004">
    <property type="entry name" value="PBP2_MidA_like"/>
    <property type="match status" value="1"/>
</dbReference>
<dbReference type="InterPro" id="IPR001638">
    <property type="entry name" value="Solute-binding_3/MltF_N"/>
</dbReference>
<evidence type="ECO:0000313" key="6">
    <source>
        <dbReference type="Proteomes" id="UP001056455"/>
    </source>
</evidence>
<proteinExistence type="predicted"/>
<evidence type="ECO:0000259" key="4">
    <source>
        <dbReference type="SMART" id="SM00062"/>
    </source>
</evidence>
<evidence type="ECO:0000256" key="2">
    <source>
        <dbReference type="SAM" id="MobiDB-lite"/>
    </source>
</evidence>
<protein>
    <submittedName>
        <fullName evidence="5">ABC transporter substrate-binding protein</fullName>
    </submittedName>
</protein>
<dbReference type="Gene3D" id="3.40.190.10">
    <property type="entry name" value="Periplasmic binding protein-like II"/>
    <property type="match status" value="2"/>
</dbReference>
<dbReference type="Pfam" id="PF00497">
    <property type="entry name" value="SBP_bac_3"/>
    <property type="match status" value="1"/>
</dbReference>
<organism evidence="5 6">
    <name type="scientific">Ornithinimicrobium faecis</name>
    <dbReference type="NCBI Taxonomy" id="2934158"/>
    <lineage>
        <taxon>Bacteria</taxon>
        <taxon>Bacillati</taxon>
        <taxon>Actinomycetota</taxon>
        <taxon>Actinomycetes</taxon>
        <taxon>Micrococcales</taxon>
        <taxon>Ornithinimicrobiaceae</taxon>
        <taxon>Ornithinimicrobium</taxon>
    </lineage>
</organism>
<evidence type="ECO:0000313" key="5">
    <source>
        <dbReference type="EMBL" id="USQ80253.1"/>
    </source>
</evidence>
<gene>
    <name evidence="5" type="ORF">NF556_00905</name>
</gene>
<dbReference type="SUPFAM" id="SSF53850">
    <property type="entry name" value="Periplasmic binding protein-like II"/>
    <property type="match status" value="1"/>
</dbReference>
<accession>A0ABY4YV53</accession>
<dbReference type="PROSITE" id="PS51257">
    <property type="entry name" value="PROKAR_LIPOPROTEIN"/>
    <property type="match status" value="1"/>
</dbReference>
<dbReference type="RefSeq" id="WP_252593629.1">
    <property type="nucleotide sequence ID" value="NZ_CP099489.1"/>
</dbReference>
<evidence type="ECO:0000256" key="1">
    <source>
        <dbReference type="ARBA" id="ARBA00022729"/>
    </source>
</evidence>
<evidence type="ECO:0000256" key="3">
    <source>
        <dbReference type="SAM" id="SignalP"/>
    </source>
</evidence>
<feature type="chain" id="PRO_5047429661" evidence="3">
    <location>
        <begin position="21"/>
        <end position="320"/>
    </location>
</feature>
<sequence>MSRTRTAALSLLTIPALALAACTADPESSTGGGGGGESADTDSSTASAAAEVEIPTQEFNEELRSQLPEDIQESGTMVSVNTGSFPPYTIVEGDNQVSGATADFATALEEMLDVKIEHTTIDGLASVLQGMDGGRYDLDIGPIGDFPERQEQATFVDYVQEYVVFAVPTGNPAGIDDITTTCGTRIAVQAAGSAERTIKEQSVTCEENGEEPVEVQSYKDQPSSILAVQSGRADAFFSSQAPLTYFVAQSDGELELTGTGEANGFDDLFQGAVVPKDSPTGDVLLAAFEEFHENGTYDAIMSKWGLEGNNLDEPGVNLGQ</sequence>
<keyword evidence="1 3" id="KW-0732">Signal</keyword>
<keyword evidence="6" id="KW-1185">Reference proteome</keyword>
<dbReference type="PANTHER" id="PTHR35936">
    <property type="entry name" value="MEMBRANE-BOUND LYTIC MUREIN TRANSGLYCOSYLASE F"/>
    <property type="match status" value="1"/>
</dbReference>
<feature type="domain" description="Solute-binding protein family 3/N-terminal" evidence="4">
    <location>
        <begin position="77"/>
        <end position="308"/>
    </location>
</feature>
<dbReference type="SMART" id="SM00062">
    <property type="entry name" value="PBPb"/>
    <property type="match status" value="1"/>
</dbReference>
<dbReference type="PANTHER" id="PTHR35936:SF19">
    <property type="entry name" value="AMINO-ACID-BINDING PROTEIN YXEM-RELATED"/>
    <property type="match status" value="1"/>
</dbReference>
<dbReference type="EMBL" id="CP099489">
    <property type="protein sequence ID" value="USQ80253.1"/>
    <property type="molecule type" value="Genomic_DNA"/>
</dbReference>
<reference evidence="5" key="1">
    <citation type="submission" date="2022-06" db="EMBL/GenBank/DDBJ databases">
        <title>Ornithinimicrobium HY1793.</title>
        <authorList>
            <person name="Huang Y."/>
        </authorList>
    </citation>
    <scope>NUCLEOTIDE SEQUENCE</scope>
    <source>
        <strain evidence="5">HY1793</strain>
    </source>
</reference>